<sequence length="186" mass="20373">MPNEGAGFDITVTGLTQLKKELSVLAPDLKNQLAKVFRDSAKKVRDDARSKVPSAPPLSHWRTVKSVNGTSRGGAGWPHWDAAQIRAGIEYKAGVTAPGFTSKSTTKFFGYRVYNASAAGNILEVSKHAQSKSGQSFIAGLNQEVGKTGRLIYGAFDKNETEINSKIRREVDRIMTEYDRRLNATK</sequence>
<organism evidence="1">
    <name type="scientific">uncultured Caudovirales phage</name>
    <dbReference type="NCBI Taxonomy" id="2100421"/>
    <lineage>
        <taxon>Viruses</taxon>
        <taxon>Duplodnaviria</taxon>
        <taxon>Heunggongvirae</taxon>
        <taxon>Uroviricota</taxon>
        <taxon>Caudoviricetes</taxon>
        <taxon>Peduoviridae</taxon>
        <taxon>Maltschvirus</taxon>
        <taxon>Maltschvirus maltsch</taxon>
    </lineage>
</organism>
<dbReference type="EMBL" id="LR797470">
    <property type="protein sequence ID" value="CAB4218319.1"/>
    <property type="molecule type" value="Genomic_DNA"/>
</dbReference>
<evidence type="ECO:0000313" key="1">
    <source>
        <dbReference type="EMBL" id="CAB4218319.1"/>
    </source>
</evidence>
<proteinExistence type="predicted"/>
<protein>
    <submittedName>
        <fullName evidence="1">Uncharacterized protein</fullName>
    </submittedName>
</protein>
<gene>
    <name evidence="1" type="ORF">UFOVP1608_21</name>
</gene>
<accession>A0A6J5SSP2</accession>
<reference evidence="1" key="1">
    <citation type="submission" date="2020-05" db="EMBL/GenBank/DDBJ databases">
        <authorList>
            <person name="Chiriac C."/>
            <person name="Salcher M."/>
            <person name="Ghai R."/>
            <person name="Kavagutti S V."/>
        </authorList>
    </citation>
    <scope>NUCLEOTIDE SEQUENCE</scope>
</reference>
<name>A0A6J5SSP2_9CAUD</name>